<protein>
    <submittedName>
        <fullName evidence="2">dTDP-glucose 4,6-dehydratase</fullName>
    </submittedName>
</protein>
<proteinExistence type="predicted"/>
<feature type="compositionally biased region" description="Basic and acidic residues" evidence="1">
    <location>
        <begin position="22"/>
        <end position="42"/>
    </location>
</feature>
<gene>
    <name evidence="2" type="ORF">SO694_00085173</name>
</gene>
<keyword evidence="3" id="KW-1185">Reference proteome</keyword>
<dbReference type="Proteomes" id="UP001363151">
    <property type="component" value="Unassembled WGS sequence"/>
</dbReference>
<evidence type="ECO:0000256" key="1">
    <source>
        <dbReference type="SAM" id="MobiDB-lite"/>
    </source>
</evidence>
<evidence type="ECO:0000313" key="3">
    <source>
        <dbReference type="Proteomes" id="UP001363151"/>
    </source>
</evidence>
<feature type="region of interest" description="Disordered" evidence="1">
    <location>
        <begin position="1"/>
        <end position="73"/>
    </location>
</feature>
<sequence>MDNVLPEFKRIDASGSKQLSHLHWDTTRALKEPSGDYYKPDGSELVAEPKPPKPAPVPPQTKTISTALAPTKERPICDRERGDARRDRIERPAAEEKQAKAIAAPRETSLRVYNDVEDDGELYLSRDDNTRRIRIVPLPRGASRTARLETGPSRTRRPEPVRGDVTVALSTMARLQRVDDDEASHASHTTATSAGGATLREAPSARAPRQRVAPAAFRADEPLGMELEFDSGDGLRALEDGMVLASLNGAPCRNLDEFESLFLPRAAGGPIVIEFEARRGDRAGAPAPAPPEEDATFLTGGDDGRRAGAWPAPPSPDVAWPAVTRDLLRILEPPSGEQRKACRVQVHNGSARTLELRCSDGARGGLRRRATIPPFGAIVEAATTMEHWLLVFAGPGEAPPAPDAPALGVRVGGGAVQSTHGYSLIWQSADRVLSFVPRAGVARHFPTKLRPEARSADTRARQAALDEVHAARAAVAEGSNCAITVM</sequence>
<dbReference type="EMBL" id="JBBJCI010000123">
    <property type="protein sequence ID" value="KAK7247968.1"/>
    <property type="molecule type" value="Genomic_DNA"/>
</dbReference>
<accession>A0ABR1G447</accession>
<feature type="region of interest" description="Disordered" evidence="1">
    <location>
        <begin position="178"/>
        <end position="217"/>
    </location>
</feature>
<reference evidence="2 3" key="1">
    <citation type="submission" date="2024-03" db="EMBL/GenBank/DDBJ databases">
        <title>Aureococcus anophagefferens CCMP1851 and Kratosvirus quantuckense: Draft genome of a second virus-susceptible host strain in the model system.</title>
        <authorList>
            <person name="Chase E."/>
            <person name="Truchon A.R."/>
            <person name="Schepens W."/>
            <person name="Wilhelm S.W."/>
        </authorList>
    </citation>
    <scope>NUCLEOTIDE SEQUENCE [LARGE SCALE GENOMIC DNA]</scope>
    <source>
        <strain evidence="2 3">CCMP1851</strain>
    </source>
</reference>
<organism evidence="2 3">
    <name type="scientific">Aureococcus anophagefferens</name>
    <name type="common">Harmful bloom alga</name>
    <dbReference type="NCBI Taxonomy" id="44056"/>
    <lineage>
        <taxon>Eukaryota</taxon>
        <taxon>Sar</taxon>
        <taxon>Stramenopiles</taxon>
        <taxon>Ochrophyta</taxon>
        <taxon>Pelagophyceae</taxon>
        <taxon>Pelagomonadales</taxon>
        <taxon>Pelagomonadaceae</taxon>
        <taxon>Aureococcus</taxon>
    </lineage>
</organism>
<feature type="compositionally biased region" description="Low complexity" evidence="1">
    <location>
        <begin position="186"/>
        <end position="217"/>
    </location>
</feature>
<name>A0ABR1G447_AURAN</name>
<comment type="caution">
    <text evidence="2">The sequence shown here is derived from an EMBL/GenBank/DDBJ whole genome shotgun (WGS) entry which is preliminary data.</text>
</comment>
<evidence type="ECO:0000313" key="2">
    <source>
        <dbReference type="EMBL" id="KAK7247968.1"/>
    </source>
</evidence>